<proteinExistence type="predicted"/>
<keyword evidence="1" id="KW-0274">FAD</keyword>
<dbReference type="InterPro" id="IPR006094">
    <property type="entry name" value="Oxid_FAD_bind_N"/>
</dbReference>
<dbReference type="PROSITE" id="PS51387">
    <property type="entry name" value="FAD_PCMH"/>
    <property type="match status" value="1"/>
</dbReference>
<dbReference type="InterPro" id="IPR016166">
    <property type="entry name" value="FAD-bd_PCMH"/>
</dbReference>
<dbReference type="InterPro" id="IPR016169">
    <property type="entry name" value="FAD-bd_PCMH_sub2"/>
</dbReference>
<accession>A0A975CKL3</accession>
<dbReference type="InterPro" id="IPR010031">
    <property type="entry name" value="FAD_lactone_oxidase-like"/>
</dbReference>
<dbReference type="Pfam" id="PF01565">
    <property type="entry name" value="FAD_binding_4"/>
    <property type="match status" value="1"/>
</dbReference>
<dbReference type="GO" id="GO:0071949">
    <property type="term" value="F:FAD binding"/>
    <property type="evidence" value="ECO:0007669"/>
    <property type="project" value="InterPro"/>
</dbReference>
<evidence type="ECO:0000256" key="1">
    <source>
        <dbReference type="ARBA" id="ARBA00022827"/>
    </source>
</evidence>
<dbReference type="InterPro" id="IPR036318">
    <property type="entry name" value="FAD-bd_PCMH-like_sf"/>
</dbReference>
<dbReference type="Gene3D" id="3.30.465.10">
    <property type="match status" value="1"/>
</dbReference>
<organism evidence="3 4">
    <name type="scientific">Ottowia testudinis</name>
    <dbReference type="NCBI Taxonomy" id="2816950"/>
    <lineage>
        <taxon>Bacteria</taxon>
        <taxon>Pseudomonadati</taxon>
        <taxon>Pseudomonadota</taxon>
        <taxon>Betaproteobacteria</taxon>
        <taxon>Burkholderiales</taxon>
        <taxon>Comamonadaceae</taxon>
        <taxon>Ottowia</taxon>
    </lineage>
</organism>
<keyword evidence="1" id="KW-0285">Flavoprotein</keyword>
<gene>
    <name evidence="3" type="ORF">J1M35_09360</name>
</gene>
<feature type="domain" description="FAD-binding PCMH-type" evidence="2">
    <location>
        <begin position="15"/>
        <end position="184"/>
    </location>
</feature>
<evidence type="ECO:0000313" key="3">
    <source>
        <dbReference type="EMBL" id="QTD47334.1"/>
    </source>
</evidence>
<sequence length="440" mass="47892">MPPEAITPVESWGRLSREPHTWLPLTNVGEVPHALRAGRPGIAHGAGRSYGDAALNPHGALWATRGLDRFIHFDQAGGVLRCEAGALLRDIQRLALPRGWMLPVTPGTQIVTVGGAIANDVHGKNHHLAGTFGHHLRRIRLARSDGEVLDIAPQGPHAALFAATVGGLGLTGVITEADLQLERSDGPWLKTETIPFGTLDEFFALSAESERTGWVHTVSWLDCLSRRSGTRGIFLRANPAAGVERDAPLARSRHMPFTPPVSLVNPLSLKAFNFAYYHAQRRKARHALAHYERFFYPLDNLHGWNRMYGPHGFYQYQSVVPSVGGREAVQAMLTAISRAGQGSFLAVLKTLGELPSLGLLSFAQPGVTLALDFPNRGGATLALLARLDAIVHAAGGRVYLAKDARWPRARFEAAYPHLAEFLLHRDPGISSAMSRRLMGK</sequence>
<keyword evidence="4" id="KW-1185">Reference proteome</keyword>
<protein>
    <submittedName>
        <fullName evidence="3">FAD-binding oxidoreductase</fullName>
    </submittedName>
</protein>
<dbReference type="KEGG" id="otd:J1M35_09360"/>
<dbReference type="GO" id="GO:0016899">
    <property type="term" value="F:oxidoreductase activity, acting on the CH-OH group of donors, oxygen as acceptor"/>
    <property type="evidence" value="ECO:0007669"/>
    <property type="project" value="InterPro"/>
</dbReference>
<dbReference type="AlphaFoldDB" id="A0A975CKL3"/>
<dbReference type="EMBL" id="CP071796">
    <property type="protein sequence ID" value="QTD47334.1"/>
    <property type="molecule type" value="Genomic_DNA"/>
</dbReference>
<reference evidence="3" key="1">
    <citation type="submission" date="2021-03" db="EMBL/GenBank/DDBJ databases">
        <title>Ottowia sp. 27C isolated from the cloaca of a Giant Asian pond turtle (Heosemys grandis).</title>
        <authorList>
            <person name="Spergser J."/>
            <person name="Busse H.-J."/>
        </authorList>
    </citation>
    <scope>NUCLEOTIDE SEQUENCE</scope>
    <source>
        <strain evidence="3">27C</strain>
    </source>
</reference>
<dbReference type="PANTHER" id="PTHR43762">
    <property type="entry name" value="L-GULONOLACTONE OXIDASE"/>
    <property type="match status" value="1"/>
</dbReference>
<evidence type="ECO:0000313" key="4">
    <source>
        <dbReference type="Proteomes" id="UP000663903"/>
    </source>
</evidence>
<name>A0A975CKL3_9BURK</name>
<dbReference type="Proteomes" id="UP000663903">
    <property type="component" value="Chromosome"/>
</dbReference>
<evidence type="ECO:0000259" key="2">
    <source>
        <dbReference type="PROSITE" id="PS51387"/>
    </source>
</evidence>
<dbReference type="PANTHER" id="PTHR43762:SF1">
    <property type="entry name" value="D-ARABINONO-1,4-LACTONE OXIDASE"/>
    <property type="match status" value="1"/>
</dbReference>
<dbReference type="SUPFAM" id="SSF56176">
    <property type="entry name" value="FAD-binding/transporter-associated domain-like"/>
    <property type="match status" value="1"/>
</dbReference>